<evidence type="ECO:0000313" key="2">
    <source>
        <dbReference type="Proteomes" id="UP000039021"/>
    </source>
</evidence>
<dbReference type="AlphaFoldDB" id="A0A916PAG9"/>
<accession>A0A916PAG9</accession>
<dbReference type="EMBL" id="CSBK01000141">
    <property type="protein sequence ID" value="COX00485.1"/>
    <property type="molecule type" value="Genomic_DNA"/>
</dbReference>
<evidence type="ECO:0000313" key="1">
    <source>
        <dbReference type="EMBL" id="COX00485.1"/>
    </source>
</evidence>
<gene>
    <name evidence="1" type="ORF">ERS007739_00497</name>
</gene>
<organism evidence="1 2">
    <name type="scientific">Mycobacterium tuberculosis</name>
    <dbReference type="NCBI Taxonomy" id="1773"/>
    <lineage>
        <taxon>Bacteria</taxon>
        <taxon>Bacillati</taxon>
        <taxon>Actinomycetota</taxon>
        <taxon>Actinomycetes</taxon>
        <taxon>Mycobacteriales</taxon>
        <taxon>Mycobacteriaceae</taxon>
        <taxon>Mycobacterium</taxon>
        <taxon>Mycobacterium tuberculosis complex</taxon>
    </lineage>
</organism>
<dbReference type="Proteomes" id="UP000039021">
    <property type="component" value="Unassembled WGS sequence"/>
</dbReference>
<protein>
    <submittedName>
        <fullName evidence="1">Uncharacterized protein</fullName>
    </submittedName>
</protein>
<proteinExistence type="predicted"/>
<sequence length="120" mass="12932">MIAAGQQKRAHGDGVTGARHHHRFGVGQEAIRQLEAAPEHVDRGLHFTGGEDLQVEASAEYPAITGDHQRPNIITVRVVDRCIEGLLHRRAQCVDLAVVHTDDGDGILAGIADRVAHALD</sequence>
<name>A0A916PAG9_MYCTX</name>
<comment type="caution">
    <text evidence="1">The sequence shown here is derived from an EMBL/GenBank/DDBJ whole genome shotgun (WGS) entry which is preliminary data.</text>
</comment>
<reference evidence="2" key="1">
    <citation type="submission" date="2015-03" db="EMBL/GenBank/DDBJ databases">
        <authorList>
            <consortium name="Pathogen Informatics"/>
        </authorList>
    </citation>
    <scope>NUCLEOTIDE SEQUENCE [LARGE SCALE GENOMIC DNA]</scope>
    <source>
        <strain evidence="2">N09902308</strain>
    </source>
</reference>